<protein>
    <submittedName>
        <fullName evidence="2">Uncharacterized protein</fullName>
    </submittedName>
</protein>
<comment type="caution">
    <text evidence="2">The sequence shown here is derived from an EMBL/GenBank/DDBJ whole genome shotgun (WGS) entry which is preliminary data.</text>
</comment>
<dbReference type="EMBL" id="NOZP01000031">
    <property type="protein sequence ID" value="OYD16934.1"/>
    <property type="molecule type" value="Genomic_DNA"/>
</dbReference>
<dbReference type="AlphaFoldDB" id="A0A235BXJ1"/>
<accession>A0A235BXJ1</accession>
<gene>
    <name evidence="2" type="ORF">CH330_01310</name>
</gene>
<dbReference type="Proteomes" id="UP000215559">
    <property type="component" value="Unassembled WGS sequence"/>
</dbReference>
<evidence type="ECO:0000256" key="1">
    <source>
        <dbReference type="SAM" id="Phobius"/>
    </source>
</evidence>
<reference evidence="2 3" key="1">
    <citation type="submission" date="2017-07" db="EMBL/GenBank/DDBJ databases">
        <title>Recovery of genomes from metagenomes via a dereplication, aggregation, and scoring strategy.</title>
        <authorList>
            <person name="Sieber C.M."/>
            <person name="Probst A.J."/>
            <person name="Sharrar A."/>
            <person name="Thomas B.C."/>
            <person name="Hess M."/>
            <person name="Tringe S.G."/>
            <person name="Banfield J.F."/>
        </authorList>
    </citation>
    <scope>NUCLEOTIDE SEQUENCE [LARGE SCALE GENOMIC DNA]</scope>
    <source>
        <strain evidence="2">JGI_Cruoil_03_51_56</strain>
    </source>
</reference>
<proteinExistence type="predicted"/>
<keyword evidence="1" id="KW-0472">Membrane</keyword>
<feature type="transmembrane region" description="Helical" evidence="1">
    <location>
        <begin position="430"/>
        <end position="448"/>
    </location>
</feature>
<organism evidence="2 3">
    <name type="scientific">candidate division WOR-3 bacterium JGI_Cruoil_03_51_56</name>
    <dbReference type="NCBI Taxonomy" id="1973747"/>
    <lineage>
        <taxon>Bacteria</taxon>
        <taxon>Bacteria division WOR-3</taxon>
    </lineage>
</organism>
<evidence type="ECO:0000313" key="3">
    <source>
        <dbReference type="Proteomes" id="UP000215559"/>
    </source>
</evidence>
<name>A0A235BXJ1_UNCW3</name>
<sequence>MTGYRYRIADFMVDLLSINLDDQGYANAWQQALNDLKTASPNGEITHVQLRTFWKIPDISNQSTWNTPVLGAYEDSQQVMCDNYKKWVFGYPTDPNYGPCAAKRIHDAGFKLEFCLSTAWTGTGTIADSVPVFHSGPEADYPTFNGETFLTNYMDNTLRPTAEFLASNSNFENGDIFMLTFEMCYPYGDFCWNHNAKWISMIDEVRQIFTGAGKSSVLLTIDINGFYNDYGLGYDGLQLLIDNGLALDNQLPAYYKGLTGATYLSHLDFISISYWLAILTSAQIPATWTDNDVDTLIVPAFRNNLNWYKAGTGHGMVSGVFGRDIIQDFWAINQIMGKPILTNVGYRNAHEVLTRPIGSGGTIDAMAQKVAWVAQVRGFGSQPWCCGQDFERYCLDKDAHPTHIDTSWRNAPAQDGIIQEIRATISPAPTIPWIPLILFGGLTIILFIRGK</sequence>
<evidence type="ECO:0000313" key="2">
    <source>
        <dbReference type="EMBL" id="OYD16934.1"/>
    </source>
</evidence>
<keyword evidence="1" id="KW-0812">Transmembrane</keyword>
<keyword evidence="1" id="KW-1133">Transmembrane helix</keyword>
<dbReference type="Gene3D" id="3.20.20.80">
    <property type="entry name" value="Glycosidases"/>
    <property type="match status" value="1"/>
</dbReference>